<keyword evidence="1" id="KW-0812">Transmembrane</keyword>
<protein>
    <submittedName>
        <fullName evidence="2">Uncharacterized protein</fullName>
    </submittedName>
</protein>
<keyword evidence="3" id="KW-1185">Reference proteome</keyword>
<dbReference type="Proteomes" id="UP001143364">
    <property type="component" value="Unassembled WGS sequence"/>
</dbReference>
<evidence type="ECO:0000256" key="1">
    <source>
        <dbReference type="SAM" id="Phobius"/>
    </source>
</evidence>
<comment type="caution">
    <text evidence="2">The sequence shown here is derived from an EMBL/GenBank/DDBJ whole genome shotgun (WGS) entry which is preliminary data.</text>
</comment>
<organism evidence="2 3">
    <name type="scientific">Methylopila jiangsuensis</name>
    <dbReference type="NCBI Taxonomy" id="586230"/>
    <lineage>
        <taxon>Bacteria</taxon>
        <taxon>Pseudomonadati</taxon>
        <taxon>Pseudomonadota</taxon>
        <taxon>Alphaproteobacteria</taxon>
        <taxon>Hyphomicrobiales</taxon>
        <taxon>Methylopilaceae</taxon>
        <taxon>Methylopila</taxon>
    </lineage>
</organism>
<name>A0A9W6JHN6_9HYPH</name>
<gene>
    <name evidence="2" type="ORF">GCM10008171_30750</name>
</gene>
<feature type="transmembrane region" description="Helical" evidence="1">
    <location>
        <begin position="20"/>
        <end position="45"/>
    </location>
</feature>
<dbReference type="AlphaFoldDB" id="A0A9W6JHN6"/>
<proteinExistence type="predicted"/>
<reference evidence="2" key="2">
    <citation type="submission" date="2023-01" db="EMBL/GenBank/DDBJ databases">
        <authorList>
            <person name="Sun Q."/>
            <person name="Evtushenko L."/>
        </authorList>
    </citation>
    <scope>NUCLEOTIDE SEQUENCE</scope>
    <source>
        <strain evidence="2">VKM B-2555</strain>
    </source>
</reference>
<evidence type="ECO:0000313" key="2">
    <source>
        <dbReference type="EMBL" id="GLK77821.1"/>
    </source>
</evidence>
<sequence>MSDIQTTAQGPIDMKRAITLAAATILIAAQTIAASVAGGWAIAGFLGLGEIGAYALEGGGFLLGAWLVVKFVRAALHNEPLRRPL</sequence>
<feature type="transmembrane region" description="Helical" evidence="1">
    <location>
        <begin position="51"/>
        <end position="72"/>
    </location>
</feature>
<dbReference type="RefSeq" id="WP_271205658.1">
    <property type="nucleotide sequence ID" value="NZ_BSFK01000016.1"/>
</dbReference>
<evidence type="ECO:0000313" key="3">
    <source>
        <dbReference type="Proteomes" id="UP001143364"/>
    </source>
</evidence>
<accession>A0A9W6JHN6</accession>
<dbReference type="EMBL" id="BSFK01000016">
    <property type="protein sequence ID" value="GLK77821.1"/>
    <property type="molecule type" value="Genomic_DNA"/>
</dbReference>
<reference evidence="2" key="1">
    <citation type="journal article" date="2014" name="Int. J. Syst. Evol. Microbiol.">
        <title>Complete genome sequence of Corynebacterium casei LMG S-19264T (=DSM 44701T), isolated from a smear-ripened cheese.</title>
        <authorList>
            <consortium name="US DOE Joint Genome Institute (JGI-PGF)"/>
            <person name="Walter F."/>
            <person name="Albersmeier A."/>
            <person name="Kalinowski J."/>
            <person name="Ruckert C."/>
        </authorList>
    </citation>
    <scope>NUCLEOTIDE SEQUENCE</scope>
    <source>
        <strain evidence="2">VKM B-2555</strain>
    </source>
</reference>
<keyword evidence="1" id="KW-1133">Transmembrane helix</keyword>
<keyword evidence="1" id="KW-0472">Membrane</keyword>